<comment type="caution">
    <text evidence="4">The sequence shown here is derived from an EMBL/GenBank/DDBJ whole genome shotgun (WGS) entry which is preliminary data.</text>
</comment>
<reference evidence="4 5" key="1">
    <citation type="submission" date="2018-05" db="EMBL/GenBank/DDBJ databases">
        <title>Whole genome sequencing for identification of molecular markers to develop diagnostic detection tools for the regulated plant pathogen Lachnellula willkommii.</title>
        <authorList>
            <person name="Giroux E."/>
            <person name="Bilodeau G."/>
        </authorList>
    </citation>
    <scope>NUCLEOTIDE SEQUENCE [LARGE SCALE GENOMIC DNA]</scope>
    <source>
        <strain evidence="4 5">CBS 625.97</strain>
    </source>
</reference>
<proteinExistence type="inferred from homology"/>
<dbReference type="InterPro" id="IPR036291">
    <property type="entry name" value="NAD(P)-bd_dom_sf"/>
</dbReference>
<evidence type="ECO:0000313" key="4">
    <source>
        <dbReference type="EMBL" id="TVY53018.1"/>
    </source>
</evidence>
<evidence type="ECO:0000256" key="1">
    <source>
        <dbReference type="ARBA" id="ARBA00006484"/>
    </source>
</evidence>
<sequence length="353" mass="38828">MTGTKGTILVTGANGGLGSAIAKQIASQAEFAAYHGLYTVRDANSAPSLRSVLAGSSPHPHDVLSLDLANLNNVHQAAEAINARVSAGDIPPIRALILNAGFQDFGKQAWTDDGFDKTFSANYLGHWLLTLLLLKSIDKDSGRIVLVGSQSHEHVFGTSPYDKRNDQTKAFVDEKYKTIINDQANFEAIAKGTWSPAQEDPSYRSGYRRYGAAKLFLIMMMHELQHRMNQDPALKNICILGVDPGTMSTGLQRHAPWLIRVLMFQIIFPIIAMLMPNGPVRTTQKSASHILQAAFESSPVLGQFPKDLYFNGTEPWETSAESRDARKRDLVWKESVHYAHLKGSETALVKAQL</sequence>
<keyword evidence="2" id="KW-0521">NADP</keyword>
<dbReference type="SUPFAM" id="SSF51735">
    <property type="entry name" value="NAD(P)-binding Rossmann-fold domains"/>
    <property type="match status" value="1"/>
</dbReference>
<dbReference type="AlphaFoldDB" id="A0A7D8Z592"/>
<evidence type="ECO:0000256" key="3">
    <source>
        <dbReference type="ARBA" id="ARBA00023002"/>
    </source>
</evidence>
<dbReference type="PANTHER" id="PTHR24320">
    <property type="entry name" value="RETINOL DEHYDROGENASE"/>
    <property type="match status" value="1"/>
</dbReference>
<evidence type="ECO:0000256" key="2">
    <source>
        <dbReference type="ARBA" id="ARBA00022857"/>
    </source>
</evidence>
<dbReference type="EMBL" id="QGMG01000515">
    <property type="protein sequence ID" value="TVY53018.1"/>
    <property type="molecule type" value="Genomic_DNA"/>
</dbReference>
<protein>
    <submittedName>
        <fullName evidence="4">Protochlorophyllide reductase B-like protein</fullName>
    </submittedName>
</protein>
<dbReference type="InterPro" id="IPR020904">
    <property type="entry name" value="Sc_DH/Rdtase_CS"/>
</dbReference>
<name>A0A7D8Z592_9HELO</name>
<dbReference type="GO" id="GO:0016491">
    <property type="term" value="F:oxidoreductase activity"/>
    <property type="evidence" value="ECO:0007669"/>
    <property type="project" value="UniProtKB-KW"/>
</dbReference>
<evidence type="ECO:0000313" key="5">
    <source>
        <dbReference type="Proteomes" id="UP000481288"/>
    </source>
</evidence>
<dbReference type="OrthoDB" id="191139at2759"/>
<dbReference type="PRINTS" id="PR00081">
    <property type="entry name" value="GDHRDH"/>
</dbReference>
<comment type="similarity">
    <text evidence="1">Belongs to the short-chain dehydrogenases/reductases (SDR) family.</text>
</comment>
<dbReference type="Pfam" id="PF00106">
    <property type="entry name" value="adh_short"/>
    <property type="match status" value="1"/>
</dbReference>
<keyword evidence="5" id="KW-1185">Reference proteome</keyword>
<dbReference type="Proteomes" id="UP000481288">
    <property type="component" value="Unassembled WGS sequence"/>
</dbReference>
<dbReference type="PANTHER" id="PTHR24320:SF152">
    <property type="entry name" value="SHORT-CHAIN DEHYDROGENASE_REDUCTASE FAMILY PROTEIN"/>
    <property type="match status" value="1"/>
</dbReference>
<keyword evidence="3" id="KW-0560">Oxidoreductase</keyword>
<dbReference type="Gene3D" id="3.40.50.720">
    <property type="entry name" value="NAD(P)-binding Rossmann-like Domain"/>
    <property type="match status" value="1"/>
</dbReference>
<accession>A0A7D8Z592</accession>
<dbReference type="InterPro" id="IPR002347">
    <property type="entry name" value="SDR_fam"/>
</dbReference>
<organism evidence="4 5">
    <name type="scientific">Lachnellula cervina</name>
    <dbReference type="NCBI Taxonomy" id="1316786"/>
    <lineage>
        <taxon>Eukaryota</taxon>
        <taxon>Fungi</taxon>
        <taxon>Dikarya</taxon>
        <taxon>Ascomycota</taxon>
        <taxon>Pezizomycotina</taxon>
        <taxon>Leotiomycetes</taxon>
        <taxon>Helotiales</taxon>
        <taxon>Lachnaceae</taxon>
        <taxon>Lachnellula</taxon>
    </lineage>
</organism>
<gene>
    <name evidence="4" type="primary">PORB</name>
    <name evidence="4" type="ORF">LCER1_G005515</name>
</gene>
<dbReference type="PROSITE" id="PS00061">
    <property type="entry name" value="ADH_SHORT"/>
    <property type="match status" value="1"/>
</dbReference>